<accession>A0A7U7GB15</accession>
<dbReference type="RefSeq" id="WP_034432162.1">
    <property type="nucleotide sequence ID" value="NZ_CBTK010000113.1"/>
</dbReference>
<proteinExistence type="predicted"/>
<dbReference type="Pfam" id="PF11137">
    <property type="entry name" value="DUF2909"/>
    <property type="match status" value="1"/>
</dbReference>
<keyword evidence="1" id="KW-0812">Transmembrane</keyword>
<protein>
    <recommendedName>
        <fullName evidence="4">Twin transmembrane helix small protein</fullName>
    </recommendedName>
</protein>
<reference evidence="2 3" key="1">
    <citation type="journal article" date="2014" name="ISME J.">
        <title>Candidatus Competibacter-lineage genomes retrieved from metagenomes reveal functional metabolic diversity.</title>
        <authorList>
            <person name="McIlroy S.J."/>
            <person name="Albertsen M."/>
            <person name="Andresen E.K."/>
            <person name="Saunders A.M."/>
            <person name="Kristiansen R."/>
            <person name="Stokholm-Bjerregaard M."/>
            <person name="Nielsen K.L."/>
            <person name="Nielsen P.H."/>
        </authorList>
    </citation>
    <scope>NUCLEOTIDE SEQUENCE [LARGE SCALE GENOMIC DNA]</scope>
    <source>
        <strain evidence="2 3">Run_B_J11</strain>
    </source>
</reference>
<evidence type="ECO:0000256" key="1">
    <source>
        <dbReference type="SAM" id="Phobius"/>
    </source>
</evidence>
<keyword evidence="1" id="KW-1133">Transmembrane helix</keyword>
<keyword evidence="3" id="KW-1185">Reference proteome</keyword>
<dbReference type="AlphaFoldDB" id="A0A7U7GB15"/>
<evidence type="ECO:0008006" key="4">
    <source>
        <dbReference type="Google" id="ProtNLM"/>
    </source>
</evidence>
<dbReference type="EMBL" id="CBTK010000113">
    <property type="protein sequence ID" value="CDH44968.1"/>
    <property type="molecule type" value="Genomic_DNA"/>
</dbReference>
<evidence type="ECO:0000313" key="2">
    <source>
        <dbReference type="EMBL" id="CDH44968.1"/>
    </source>
</evidence>
<dbReference type="NCBIfam" id="NF033233">
    <property type="entry name" value="twin_helix"/>
    <property type="match status" value="1"/>
</dbReference>
<comment type="caution">
    <text evidence="2">The sequence shown here is derived from an EMBL/GenBank/DDBJ whole genome shotgun (WGS) entry which is preliminary data.</text>
</comment>
<gene>
    <name evidence="2" type="ORF">BN874_200038</name>
</gene>
<dbReference type="Proteomes" id="UP000019184">
    <property type="component" value="Unassembled WGS sequence"/>
</dbReference>
<keyword evidence="1" id="KW-0472">Membrane</keyword>
<organism evidence="2 3">
    <name type="scientific">Candidatus Contendobacter odensis Run_B_J11</name>
    <dbReference type="NCBI Taxonomy" id="1400861"/>
    <lineage>
        <taxon>Bacteria</taxon>
        <taxon>Pseudomonadati</taxon>
        <taxon>Pseudomonadota</taxon>
        <taxon>Gammaproteobacteria</taxon>
        <taxon>Candidatus Competibacteraceae</taxon>
        <taxon>Candidatus Contendibacter</taxon>
    </lineage>
</organism>
<name>A0A7U7GB15_9GAMM</name>
<evidence type="ECO:0000313" key="3">
    <source>
        <dbReference type="Proteomes" id="UP000019184"/>
    </source>
</evidence>
<feature type="transmembrane region" description="Helical" evidence="1">
    <location>
        <begin position="39"/>
        <end position="62"/>
    </location>
</feature>
<sequence length="67" mass="7005">MLIKAIVAIILLLILASLGSGLVFMIRDQGHGSRAVKALTVRIALSVGLFLLLLLAYAAGLINPHGL</sequence>
<feature type="transmembrane region" description="Helical" evidence="1">
    <location>
        <begin position="6"/>
        <end position="27"/>
    </location>
</feature>
<dbReference type="InterPro" id="IPR021313">
    <property type="entry name" value="DUF2909"/>
</dbReference>